<protein>
    <recommendedName>
        <fullName evidence="3">ZU5 domain-containing protein</fullName>
    </recommendedName>
</protein>
<evidence type="ECO:0000313" key="4">
    <source>
        <dbReference type="EMBL" id="CAD8495834.1"/>
    </source>
</evidence>
<sequence>MAYMPAIVALPVTICPPRMFGDSCEFFCWGLVVSRSCVCSEGFFGFDCNQSATFDASSSPPPRLLLANTGGAVRSSVGVGVEIPPLALSSDQTISVKVFQLDRPLDLGIQASTLDPAGPVLDFGPPGLKFARPVRIFLPFDPSRVPAGHEVHVYYKDETKFPPWVRMDGGRVPGSNLTYADTLHFSTYMSISSAPSPPPTNVSSTPAPPAVFPLSKLDRDNLRVLAEIATSASSFASSSSQYLHALSVVCELNLQDITLSPHVEQKTSSIVITVLLRADDPAFVKRVLTVSSYNQELKTVNASLPPVLALLVEDIVDDNHLGLILGTTIAGGLAFTCLCSLAAFMMTRGRVVNSVGAQEEAPASPHSLLRKMSSKTSTFASLVIPLNMTPTGDDHFPRSPPFLRVEDLDDEMLPGAMEESSPPPPAHGSLGFAYIEQASSMGTDDRDSKTPPESVA</sequence>
<feature type="transmembrane region" description="Helical" evidence="2">
    <location>
        <begin position="321"/>
        <end position="344"/>
    </location>
</feature>
<reference evidence="4" key="1">
    <citation type="submission" date="2021-01" db="EMBL/GenBank/DDBJ databases">
        <authorList>
            <person name="Corre E."/>
            <person name="Pelletier E."/>
            <person name="Niang G."/>
            <person name="Scheremetjew M."/>
            <person name="Finn R."/>
            <person name="Kale V."/>
            <person name="Holt S."/>
            <person name="Cochrane G."/>
            <person name="Meng A."/>
            <person name="Brown T."/>
            <person name="Cohen L."/>
        </authorList>
    </citation>
    <scope>NUCLEOTIDE SEQUENCE</scope>
    <source>
        <strain evidence="4">CCMP325</strain>
    </source>
</reference>
<feature type="region of interest" description="Disordered" evidence="1">
    <location>
        <begin position="414"/>
        <end position="456"/>
    </location>
</feature>
<dbReference type="EMBL" id="HBEO01025017">
    <property type="protein sequence ID" value="CAD8495834.1"/>
    <property type="molecule type" value="Transcribed_RNA"/>
</dbReference>
<gene>
    <name evidence="4" type="ORF">HPHI1048_LOCUS16827</name>
</gene>
<dbReference type="Pfam" id="PF00791">
    <property type="entry name" value="ZU5"/>
    <property type="match status" value="1"/>
</dbReference>
<evidence type="ECO:0000259" key="3">
    <source>
        <dbReference type="Pfam" id="PF00791"/>
    </source>
</evidence>
<accession>A0A7S0HT75</accession>
<dbReference type="AlphaFoldDB" id="A0A7S0HT75"/>
<proteinExistence type="predicted"/>
<keyword evidence="2" id="KW-0812">Transmembrane</keyword>
<evidence type="ECO:0000256" key="1">
    <source>
        <dbReference type="SAM" id="MobiDB-lite"/>
    </source>
</evidence>
<keyword evidence="2" id="KW-1133">Transmembrane helix</keyword>
<organism evidence="4">
    <name type="scientific">Hanusia phi</name>
    <dbReference type="NCBI Taxonomy" id="3032"/>
    <lineage>
        <taxon>Eukaryota</taxon>
        <taxon>Cryptophyceae</taxon>
        <taxon>Pyrenomonadales</taxon>
        <taxon>Geminigeraceae</taxon>
        <taxon>Hanusia</taxon>
    </lineage>
</organism>
<feature type="domain" description="ZU5" evidence="3">
    <location>
        <begin position="67"/>
        <end position="157"/>
    </location>
</feature>
<dbReference type="Gene3D" id="2.60.220.30">
    <property type="match status" value="1"/>
</dbReference>
<dbReference type="InterPro" id="IPR000906">
    <property type="entry name" value="ZU5_dom"/>
</dbReference>
<name>A0A7S0HT75_9CRYP</name>
<keyword evidence="2" id="KW-0472">Membrane</keyword>
<evidence type="ECO:0000256" key="2">
    <source>
        <dbReference type="SAM" id="Phobius"/>
    </source>
</evidence>